<gene>
    <name evidence="5" type="ORF">SAMN05443575_1552</name>
</gene>
<protein>
    <submittedName>
        <fullName evidence="5">Transcriptional regulator, LacI family</fullName>
    </submittedName>
</protein>
<dbReference type="PROSITE" id="PS50932">
    <property type="entry name" value="HTH_LACI_2"/>
    <property type="match status" value="1"/>
</dbReference>
<keyword evidence="6" id="KW-1185">Reference proteome</keyword>
<dbReference type="STRING" id="1206085.SAMN05443575_1552"/>
<dbReference type="InterPro" id="IPR028082">
    <property type="entry name" value="Peripla_BP_I"/>
</dbReference>
<evidence type="ECO:0000256" key="1">
    <source>
        <dbReference type="ARBA" id="ARBA00023015"/>
    </source>
</evidence>
<name>A0A1M5HKN9_9ACTN</name>
<dbReference type="Pfam" id="PF13377">
    <property type="entry name" value="Peripla_BP_3"/>
    <property type="match status" value="1"/>
</dbReference>
<dbReference type="RefSeq" id="WP_073388253.1">
    <property type="nucleotide sequence ID" value="NZ_FQVU01000002.1"/>
</dbReference>
<evidence type="ECO:0000313" key="5">
    <source>
        <dbReference type="EMBL" id="SHG16526.1"/>
    </source>
</evidence>
<keyword evidence="3" id="KW-0804">Transcription</keyword>
<dbReference type="SUPFAM" id="SSF53822">
    <property type="entry name" value="Periplasmic binding protein-like I"/>
    <property type="match status" value="1"/>
</dbReference>
<dbReference type="CDD" id="cd06267">
    <property type="entry name" value="PBP1_LacI_sugar_binding-like"/>
    <property type="match status" value="1"/>
</dbReference>
<dbReference type="Gene3D" id="3.40.50.2300">
    <property type="match status" value="2"/>
</dbReference>
<dbReference type="CDD" id="cd01392">
    <property type="entry name" value="HTH_LacI"/>
    <property type="match status" value="1"/>
</dbReference>
<evidence type="ECO:0000256" key="3">
    <source>
        <dbReference type="ARBA" id="ARBA00023163"/>
    </source>
</evidence>
<dbReference type="AlphaFoldDB" id="A0A1M5HKN9"/>
<dbReference type="OrthoDB" id="1938857at2"/>
<keyword evidence="1" id="KW-0805">Transcription regulation</keyword>
<dbReference type="GO" id="GO:0000976">
    <property type="term" value="F:transcription cis-regulatory region binding"/>
    <property type="evidence" value="ECO:0007669"/>
    <property type="project" value="TreeGrafter"/>
</dbReference>
<evidence type="ECO:0000259" key="4">
    <source>
        <dbReference type="PROSITE" id="PS50932"/>
    </source>
</evidence>
<sequence length="359" mass="37639">MAGRGEHGGAARRVTIADVAREAGVSPGAVSFALNNRPGVADATRRRVLDAAAELGWRPNHRARALSHQSSFTLGLVVARPTTTVGADPFFPAFVAGVTAALQPSEQSLTFTVVPDHDAEIETYRRFAAEKRVDGVFLTDLRVHDPRPALMAELGLPAVTLGRPDRTSSAGRVGAVSVDDSAGMREVVRTLVDAGHHRIAHVTGPAEFLHVRSRREAWEATLTAAGLAADLLVHTDFSAGEGAGATDRLLSRRVPPTAITYANDVMAMAGLAVAQRRGLAVPTDLSITGFDDVELAHYANPPLTTVRTDVAGWGTAAAHALLAAVADATARDVDLPPARMIARASVAPPTPARPRKGTS</sequence>
<dbReference type="SMART" id="SM00354">
    <property type="entry name" value="HTH_LACI"/>
    <property type="match status" value="1"/>
</dbReference>
<dbReference type="EMBL" id="FQVU01000002">
    <property type="protein sequence ID" value="SHG16526.1"/>
    <property type="molecule type" value="Genomic_DNA"/>
</dbReference>
<dbReference type="InterPro" id="IPR010982">
    <property type="entry name" value="Lambda_DNA-bd_dom_sf"/>
</dbReference>
<evidence type="ECO:0000256" key="2">
    <source>
        <dbReference type="ARBA" id="ARBA00023125"/>
    </source>
</evidence>
<feature type="domain" description="HTH lacI-type" evidence="4">
    <location>
        <begin position="14"/>
        <end position="68"/>
    </location>
</feature>
<evidence type="ECO:0000313" key="6">
    <source>
        <dbReference type="Proteomes" id="UP000186132"/>
    </source>
</evidence>
<dbReference type="InterPro" id="IPR000843">
    <property type="entry name" value="HTH_LacI"/>
</dbReference>
<reference evidence="5 6" key="1">
    <citation type="submission" date="2016-11" db="EMBL/GenBank/DDBJ databases">
        <authorList>
            <person name="Jaros S."/>
            <person name="Januszkiewicz K."/>
            <person name="Wedrychowicz H."/>
        </authorList>
    </citation>
    <scope>NUCLEOTIDE SEQUENCE [LARGE SCALE GENOMIC DNA]</scope>
    <source>
        <strain evidence="5 6">DSM 45627</strain>
    </source>
</reference>
<dbReference type="InterPro" id="IPR046335">
    <property type="entry name" value="LacI/GalR-like_sensor"/>
</dbReference>
<dbReference type="PROSITE" id="PS00356">
    <property type="entry name" value="HTH_LACI_1"/>
    <property type="match status" value="1"/>
</dbReference>
<dbReference type="GO" id="GO:0003700">
    <property type="term" value="F:DNA-binding transcription factor activity"/>
    <property type="evidence" value="ECO:0007669"/>
    <property type="project" value="TreeGrafter"/>
</dbReference>
<organism evidence="5 6">
    <name type="scientific">Jatrophihabitans endophyticus</name>
    <dbReference type="NCBI Taxonomy" id="1206085"/>
    <lineage>
        <taxon>Bacteria</taxon>
        <taxon>Bacillati</taxon>
        <taxon>Actinomycetota</taxon>
        <taxon>Actinomycetes</taxon>
        <taxon>Jatrophihabitantales</taxon>
        <taxon>Jatrophihabitantaceae</taxon>
        <taxon>Jatrophihabitans</taxon>
    </lineage>
</organism>
<dbReference type="Proteomes" id="UP000186132">
    <property type="component" value="Unassembled WGS sequence"/>
</dbReference>
<accession>A0A1M5HKN9</accession>
<dbReference type="Pfam" id="PF00356">
    <property type="entry name" value="LacI"/>
    <property type="match status" value="1"/>
</dbReference>
<keyword evidence="2" id="KW-0238">DNA-binding</keyword>
<dbReference type="Gene3D" id="1.10.260.40">
    <property type="entry name" value="lambda repressor-like DNA-binding domains"/>
    <property type="match status" value="1"/>
</dbReference>
<proteinExistence type="predicted"/>
<dbReference type="PANTHER" id="PTHR30146:SF155">
    <property type="entry name" value="ALANINE RACEMASE"/>
    <property type="match status" value="1"/>
</dbReference>
<dbReference type="SUPFAM" id="SSF47413">
    <property type="entry name" value="lambda repressor-like DNA-binding domains"/>
    <property type="match status" value="1"/>
</dbReference>
<dbReference type="PANTHER" id="PTHR30146">
    <property type="entry name" value="LACI-RELATED TRANSCRIPTIONAL REPRESSOR"/>
    <property type="match status" value="1"/>
</dbReference>